<dbReference type="Gene3D" id="2.60.120.600">
    <property type="entry name" value="Domain of unknown function DUF1214, C-terminal domain"/>
    <property type="match status" value="1"/>
</dbReference>
<gene>
    <name evidence="4" type="ORF">G5B40_00400</name>
</gene>
<evidence type="ECO:0000313" key="5">
    <source>
        <dbReference type="Proteomes" id="UP000503336"/>
    </source>
</evidence>
<protein>
    <submittedName>
        <fullName evidence="4">DUF1254 domain-containing protein</fullName>
    </submittedName>
</protein>
<reference evidence="4 5" key="1">
    <citation type="submission" date="2020-02" db="EMBL/GenBank/DDBJ databases">
        <title>complete genome sequence of Rhodobacteraceae bacterium.</title>
        <authorList>
            <person name="Park J."/>
            <person name="Kim Y.-S."/>
            <person name="Kim K.-H."/>
        </authorList>
    </citation>
    <scope>NUCLEOTIDE SEQUENCE [LARGE SCALE GENOMIC DNA]</scope>
    <source>
        <strain evidence="4 5">RR4-56</strain>
    </source>
</reference>
<dbReference type="Pfam" id="PF06863">
    <property type="entry name" value="DUF1254"/>
    <property type="match status" value="1"/>
</dbReference>
<feature type="chain" id="PRO_5029899520" evidence="1">
    <location>
        <begin position="25"/>
        <end position="522"/>
    </location>
</feature>
<sequence>MTIHRISLALVAAAVIGGGLSAAAAEKTPGYNHKIPDSIMTPDSVETRLGTLTYFDGMPDKKTVDLLYDNLDIMRGAETFLNGIPATSIEGLRRGLLDVGADASHKIVIMDKLMDSAPLFLTGNTDTVYAIAMLDLQKDGATVVEVPKGSGPGTVDDAYFRFVIDMGAPGPDRGQGGKYLILSPDYQGDLDPPEGGMKAEVDGETYFVARSPSYVNLLILRGFLVDGKPDAATKMFEEGIRVYPLSKKNDQPKMEFISGSGKPFNTIHANNFEFYKELHTVVEREPIGLFDPVTRGVFASIGIEKGKPFAPDDRMKKLLTEAVAIGNGMARAMVFRSRLDGVALYPDSAWGSAFVGGNYQWLKDAGKGGRYLDARTRFFYQATVNTPAMVAEMVGKGSQYAVATFDKDGNYLDGAKTYHLHIPADAPAKDFWSVVIYDPQTRSELQTAQPFPSKNNKRDKLVSNDDGSVDLYFGPKAPEGKDANWIQTVPGKGWYPILRLYGPLKPWFDKTWRPSEVELVAQ</sequence>
<dbReference type="Proteomes" id="UP000503336">
    <property type="component" value="Chromosome"/>
</dbReference>
<organism evidence="4 5">
    <name type="scientific">Pikeienuella piscinae</name>
    <dbReference type="NCBI Taxonomy" id="2748098"/>
    <lineage>
        <taxon>Bacteria</taxon>
        <taxon>Pseudomonadati</taxon>
        <taxon>Pseudomonadota</taxon>
        <taxon>Alphaproteobacteria</taxon>
        <taxon>Rhodobacterales</taxon>
        <taxon>Paracoccaceae</taxon>
        <taxon>Pikeienuella</taxon>
    </lineage>
</organism>
<dbReference type="InterPro" id="IPR037049">
    <property type="entry name" value="DUF1214_C_sf"/>
</dbReference>
<dbReference type="Gene3D" id="1.10.3360.10">
    <property type="entry name" value="VPA0735-like domain"/>
    <property type="match status" value="1"/>
</dbReference>
<accession>A0A7L5BTG3</accession>
<name>A0A7L5BTG3_9RHOB</name>
<feature type="signal peptide" evidence="1">
    <location>
        <begin position="1"/>
        <end position="24"/>
    </location>
</feature>
<dbReference type="AlphaFoldDB" id="A0A7L5BTG3"/>
<dbReference type="InterPro" id="IPR010679">
    <property type="entry name" value="DUF1254"/>
</dbReference>
<dbReference type="KEGG" id="hdh:G5B40_00400"/>
<dbReference type="Gene3D" id="2.60.40.1610">
    <property type="entry name" value="Domain of unknown function DUF1254"/>
    <property type="match status" value="1"/>
</dbReference>
<dbReference type="SUPFAM" id="SSF160935">
    <property type="entry name" value="VPA0735-like"/>
    <property type="match status" value="1"/>
</dbReference>
<dbReference type="Pfam" id="PF06742">
    <property type="entry name" value="DUF1214"/>
    <property type="match status" value="1"/>
</dbReference>
<dbReference type="EMBL" id="CP049056">
    <property type="protein sequence ID" value="QIE54033.1"/>
    <property type="molecule type" value="Genomic_DNA"/>
</dbReference>
<evidence type="ECO:0000313" key="4">
    <source>
        <dbReference type="EMBL" id="QIE54033.1"/>
    </source>
</evidence>
<dbReference type="InterPro" id="IPR010621">
    <property type="entry name" value="DUF1214"/>
</dbReference>
<proteinExistence type="predicted"/>
<evidence type="ECO:0000256" key="1">
    <source>
        <dbReference type="SAM" id="SignalP"/>
    </source>
</evidence>
<dbReference type="PANTHER" id="PTHR36509:SF3">
    <property type="entry name" value="SIGNAL PEPTIDE PROTEIN"/>
    <property type="match status" value="1"/>
</dbReference>
<keyword evidence="1" id="KW-0732">Signal</keyword>
<feature type="domain" description="DUF1214" evidence="2">
    <location>
        <begin position="398"/>
        <end position="504"/>
    </location>
</feature>
<dbReference type="RefSeq" id="WP_165093654.1">
    <property type="nucleotide sequence ID" value="NZ_CP049056.1"/>
</dbReference>
<evidence type="ECO:0000259" key="3">
    <source>
        <dbReference type="Pfam" id="PF06863"/>
    </source>
</evidence>
<keyword evidence="5" id="KW-1185">Reference proteome</keyword>
<dbReference type="InterPro" id="IPR037050">
    <property type="entry name" value="DUF1254_sf"/>
</dbReference>
<evidence type="ECO:0000259" key="2">
    <source>
        <dbReference type="Pfam" id="PF06742"/>
    </source>
</evidence>
<feature type="domain" description="DUF1254" evidence="3">
    <location>
        <begin position="109"/>
        <end position="244"/>
    </location>
</feature>
<dbReference type="PANTHER" id="PTHR36509">
    <property type="entry name" value="BLL3101 PROTEIN"/>
    <property type="match status" value="1"/>
</dbReference>